<name>A0ABU9T899_9HYPH</name>
<accession>A0ABU9T899</accession>
<evidence type="ECO:0000313" key="2">
    <source>
        <dbReference type="EMBL" id="MEM5502350.1"/>
    </source>
</evidence>
<protein>
    <submittedName>
        <fullName evidence="2">Uncharacterized protein</fullName>
    </submittedName>
</protein>
<dbReference type="RefSeq" id="WP_018687345.1">
    <property type="nucleotide sequence ID" value="NZ_JBBMQO010000006.1"/>
</dbReference>
<comment type="caution">
    <text evidence="2">The sequence shown here is derived from an EMBL/GenBank/DDBJ whole genome shotgun (WGS) entry which is preliminary data.</text>
</comment>
<dbReference type="Proteomes" id="UP001477870">
    <property type="component" value="Unassembled WGS sequence"/>
</dbReference>
<feature type="region of interest" description="Disordered" evidence="1">
    <location>
        <begin position="41"/>
        <end position="65"/>
    </location>
</feature>
<keyword evidence="3" id="KW-1185">Reference proteome</keyword>
<proteinExistence type="predicted"/>
<evidence type="ECO:0000313" key="3">
    <source>
        <dbReference type="Proteomes" id="UP001477870"/>
    </source>
</evidence>
<evidence type="ECO:0000256" key="1">
    <source>
        <dbReference type="SAM" id="MobiDB-lite"/>
    </source>
</evidence>
<sequence>MSSIVAFKEFESRRLSRQTTHVEQGDAEIILFTGVQYERTDVVPPETDGTPLRGALGAKRKRRPF</sequence>
<gene>
    <name evidence="2" type="ORF">WNY59_12215</name>
</gene>
<dbReference type="EMBL" id="JBBMQO010000006">
    <property type="protein sequence ID" value="MEM5502350.1"/>
    <property type="molecule type" value="Genomic_DNA"/>
</dbReference>
<organism evidence="2 3">
    <name type="scientific">Ahrensia kielensis</name>
    <dbReference type="NCBI Taxonomy" id="76980"/>
    <lineage>
        <taxon>Bacteria</taxon>
        <taxon>Pseudomonadati</taxon>
        <taxon>Pseudomonadota</taxon>
        <taxon>Alphaproteobacteria</taxon>
        <taxon>Hyphomicrobiales</taxon>
        <taxon>Ahrensiaceae</taxon>
        <taxon>Ahrensia</taxon>
    </lineage>
</organism>
<reference evidence="2 3" key="1">
    <citation type="submission" date="2024-03" db="EMBL/GenBank/DDBJ databases">
        <title>Community enrichment and isolation of bacterial strains for fucoidan degradation.</title>
        <authorList>
            <person name="Sichert A."/>
        </authorList>
    </citation>
    <scope>NUCLEOTIDE SEQUENCE [LARGE SCALE GENOMIC DNA]</scope>
    <source>
        <strain evidence="2 3">AS62</strain>
    </source>
</reference>